<name>A0A2U2HIC6_9BURK</name>
<feature type="domain" description="DUF4142" evidence="3">
    <location>
        <begin position="71"/>
        <end position="207"/>
    </location>
</feature>
<feature type="region of interest" description="Disordered" evidence="1">
    <location>
        <begin position="193"/>
        <end position="221"/>
    </location>
</feature>
<evidence type="ECO:0000313" key="5">
    <source>
        <dbReference type="Proteomes" id="UP000241421"/>
    </source>
</evidence>
<sequence>MLKKNLPKELLGASALALLFGTFTVQAQTTATPTTDDRAPITGQTMPTPPAGQAGMLPPPPAVTGSTMRAADQRYLKEIAQGNIAEIKMAEMALAKSQDEQVKAFAQKMIDDHTSVLNQVQQLAQAKGVTLPDEMDRKHKRLSDKMSAMTGEQFDRAYLSNAGLGDHKNMTQLLARVEKRAVDPDLKRLAAQTRPAVEQHLHSAQQMRGSSTKGATEAGKK</sequence>
<dbReference type="InterPro" id="IPR025419">
    <property type="entry name" value="DUF4142"/>
</dbReference>
<protein>
    <submittedName>
        <fullName evidence="4">DUF4142 domain-containing protein</fullName>
    </submittedName>
</protein>
<dbReference type="InterPro" id="IPR012347">
    <property type="entry name" value="Ferritin-like"/>
</dbReference>
<dbReference type="OrthoDB" id="118677at2"/>
<evidence type="ECO:0000259" key="3">
    <source>
        <dbReference type="Pfam" id="PF13628"/>
    </source>
</evidence>
<evidence type="ECO:0000256" key="1">
    <source>
        <dbReference type="SAM" id="MobiDB-lite"/>
    </source>
</evidence>
<feature type="chain" id="PRO_5015619802" evidence="2">
    <location>
        <begin position="28"/>
        <end position="221"/>
    </location>
</feature>
<reference evidence="4 5" key="1">
    <citation type="submission" date="2018-04" db="EMBL/GenBank/DDBJ databases">
        <title>Massilia violaceinigra sp. nov., a novel purple-pigmented bacterium isolated from Tianshan glacier, Xinjiang, China.</title>
        <authorList>
            <person name="Wang H."/>
        </authorList>
    </citation>
    <scope>NUCLEOTIDE SEQUENCE [LARGE SCALE GENOMIC DNA]</scope>
    <source>
        <strain evidence="4 5">B448-2</strain>
    </source>
</reference>
<comment type="caution">
    <text evidence="4">The sequence shown here is derived from an EMBL/GenBank/DDBJ whole genome shotgun (WGS) entry which is preliminary data.</text>
</comment>
<gene>
    <name evidence="4" type="ORF">C7C56_016370</name>
</gene>
<dbReference type="AlphaFoldDB" id="A0A2U2HIC6"/>
<keyword evidence="2" id="KW-0732">Signal</keyword>
<dbReference type="Proteomes" id="UP000241421">
    <property type="component" value="Unassembled WGS sequence"/>
</dbReference>
<feature type="signal peptide" evidence="2">
    <location>
        <begin position="1"/>
        <end position="27"/>
    </location>
</feature>
<dbReference type="PANTHER" id="PTHR38593:SF1">
    <property type="entry name" value="BLR2558 PROTEIN"/>
    <property type="match status" value="1"/>
</dbReference>
<dbReference type="RefSeq" id="WP_106758443.1">
    <property type="nucleotide sequence ID" value="NZ_PXWF02000245.1"/>
</dbReference>
<feature type="compositionally biased region" description="Polar residues" evidence="1">
    <location>
        <begin position="202"/>
        <end position="214"/>
    </location>
</feature>
<organism evidence="4 5">
    <name type="scientific">Massilia glaciei</name>
    <dbReference type="NCBI Taxonomy" id="1524097"/>
    <lineage>
        <taxon>Bacteria</taxon>
        <taxon>Pseudomonadati</taxon>
        <taxon>Pseudomonadota</taxon>
        <taxon>Betaproteobacteria</taxon>
        <taxon>Burkholderiales</taxon>
        <taxon>Oxalobacteraceae</taxon>
        <taxon>Telluria group</taxon>
        <taxon>Massilia</taxon>
    </lineage>
</organism>
<dbReference type="EMBL" id="PXWF02000245">
    <property type="protein sequence ID" value="PWF46092.1"/>
    <property type="molecule type" value="Genomic_DNA"/>
</dbReference>
<proteinExistence type="predicted"/>
<dbReference type="Gene3D" id="1.20.1260.10">
    <property type="match status" value="1"/>
</dbReference>
<evidence type="ECO:0000313" key="4">
    <source>
        <dbReference type="EMBL" id="PWF46092.1"/>
    </source>
</evidence>
<dbReference type="PANTHER" id="PTHR38593">
    <property type="entry name" value="BLR2558 PROTEIN"/>
    <property type="match status" value="1"/>
</dbReference>
<evidence type="ECO:0000256" key="2">
    <source>
        <dbReference type="SAM" id="SignalP"/>
    </source>
</evidence>
<accession>A0A2U2HIC6</accession>
<dbReference type="Pfam" id="PF13628">
    <property type="entry name" value="DUF4142"/>
    <property type="match status" value="1"/>
</dbReference>
<keyword evidence="5" id="KW-1185">Reference proteome</keyword>